<dbReference type="KEGG" id="fmr:Fuma_01504"/>
<dbReference type="InterPro" id="IPR029058">
    <property type="entry name" value="AB_hydrolase_fold"/>
</dbReference>
<dbReference type="GO" id="GO:0006508">
    <property type="term" value="P:proteolysis"/>
    <property type="evidence" value="ECO:0007669"/>
    <property type="project" value="InterPro"/>
</dbReference>
<protein>
    <submittedName>
        <fullName evidence="3">Putative esterase</fullName>
    </submittedName>
</protein>
<keyword evidence="4" id="KW-1185">Reference proteome</keyword>
<dbReference type="InterPro" id="IPR001375">
    <property type="entry name" value="Peptidase_S9_cat"/>
</dbReference>
<dbReference type="STRING" id="1891926.Fuma_01504"/>
<name>A0A1P8WCW5_9PLAN</name>
<sequence length="670" mass="75318">MTNESYIMLSTLSACTTGALIFVATTACFAQRPSDQKVAELQTGLQQLQTQVDELSQRPELQKRDGRAQLADVAVFAKAVEWMLRHNEFPQKGYADQAARAIEIGLQRGKELQAKAASWETRPGVTVRGYFSRIDGSVQPYAVTLPEGVNPLSGDRWPLHLKLHGRADKMNEVNFIARHEGKPLPKDQTWIQLDVYGRGNNAYRWAGEVDVFEALADVRRRFRIDDDRITLHGFSMGGAGAWHLGLHYPAMWSSVGPGAGFVDFYKYQNQTEQRPPWQHETLGIYDAIDYAMNAANVPVCTYGGENDAQLVASTSMVEAAREADVDIKLLVGPGMGHKFHPDSFKEFMAFHKEKSAAGRRRGMGRPEIRFTTRTLKYNQCDWVTIREVDEVYSPSTVEAKIHDDGTITIFTKNVAALSVDRNVGASVVIDGDELPCRTAADGLLPDVFYRMSTDGWEVLGYEDSRSFSGNPDLHKRHNLQGPIDDAFMDSFLCVVGSGKATEAADNRWVDWTFKRFENEFDKWMRAKLPVVADADLTDEQMQASNLILFGDADANSVIKKMMPHLPVKWTEDEIIIGDKSFSRADHRVSLIYPNVLNQMHQRRTGTSGPLRYVVLNSGHTFHEKDFKASNSWLFPRMGDIAVQKVTRNGDGSYSEEIVWGANFDSEWKLR</sequence>
<reference evidence="3 4" key="1">
    <citation type="journal article" date="2016" name="Front. Microbiol.">
        <title>Fuerstia marisgermanicae gen. nov., sp. nov., an Unusual Member of the Phylum Planctomycetes from the German Wadden Sea.</title>
        <authorList>
            <person name="Kohn T."/>
            <person name="Heuer A."/>
            <person name="Jogler M."/>
            <person name="Vollmers J."/>
            <person name="Boedeker C."/>
            <person name="Bunk B."/>
            <person name="Rast P."/>
            <person name="Borchert D."/>
            <person name="Glockner I."/>
            <person name="Freese H.M."/>
            <person name="Klenk H.P."/>
            <person name="Overmann J."/>
            <person name="Kaster A.K."/>
            <person name="Rohde M."/>
            <person name="Wiegand S."/>
            <person name="Jogler C."/>
        </authorList>
    </citation>
    <scope>NUCLEOTIDE SEQUENCE [LARGE SCALE GENOMIC DNA]</scope>
    <source>
        <strain evidence="3 4">NH11</strain>
    </source>
</reference>
<keyword evidence="1" id="KW-0732">Signal</keyword>
<dbReference type="EMBL" id="CP017641">
    <property type="protein sequence ID" value="APZ91908.1"/>
    <property type="molecule type" value="Genomic_DNA"/>
</dbReference>
<dbReference type="Gene3D" id="3.40.50.1820">
    <property type="entry name" value="alpha/beta hydrolase"/>
    <property type="match status" value="1"/>
</dbReference>
<dbReference type="Proteomes" id="UP000187735">
    <property type="component" value="Chromosome"/>
</dbReference>
<organism evidence="3 4">
    <name type="scientific">Fuerstiella marisgermanici</name>
    <dbReference type="NCBI Taxonomy" id="1891926"/>
    <lineage>
        <taxon>Bacteria</taxon>
        <taxon>Pseudomonadati</taxon>
        <taxon>Planctomycetota</taxon>
        <taxon>Planctomycetia</taxon>
        <taxon>Planctomycetales</taxon>
        <taxon>Planctomycetaceae</taxon>
        <taxon>Fuerstiella</taxon>
    </lineage>
</organism>
<dbReference type="PANTHER" id="PTHR43037:SF1">
    <property type="entry name" value="BLL1128 PROTEIN"/>
    <property type="match status" value="1"/>
</dbReference>
<dbReference type="Pfam" id="PF00326">
    <property type="entry name" value="Peptidase_S9"/>
    <property type="match status" value="1"/>
</dbReference>
<dbReference type="InterPro" id="IPR050955">
    <property type="entry name" value="Plant_Biomass_Hydrol_Est"/>
</dbReference>
<accession>A0A1P8WCW5</accession>
<evidence type="ECO:0000313" key="4">
    <source>
        <dbReference type="Proteomes" id="UP000187735"/>
    </source>
</evidence>
<evidence type="ECO:0000256" key="1">
    <source>
        <dbReference type="ARBA" id="ARBA00022729"/>
    </source>
</evidence>
<gene>
    <name evidence="3" type="ORF">Fuma_01504</name>
</gene>
<evidence type="ECO:0000313" key="3">
    <source>
        <dbReference type="EMBL" id="APZ91908.1"/>
    </source>
</evidence>
<evidence type="ECO:0000259" key="2">
    <source>
        <dbReference type="Pfam" id="PF00326"/>
    </source>
</evidence>
<feature type="domain" description="Peptidase S9 prolyl oligopeptidase catalytic" evidence="2">
    <location>
        <begin position="210"/>
        <end position="344"/>
    </location>
</feature>
<proteinExistence type="predicted"/>
<dbReference type="GO" id="GO:0008236">
    <property type="term" value="F:serine-type peptidase activity"/>
    <property type="evidence" value="ECO:0007669"/>
    <property type="project" value="InterPro"/>
</dbReference>
<dbReference type="AlphaFoldDB" id="A0A1P8WCW5"/>
<dbReference type="PANTHER" id="PTHR43037">
    <property type="entry name" value="UNNAMED PRODUCT-RELATED"/>
    <property type="match status" value="1"/>
</dbReference>
<dbReference type="SUPFAM" id="SSF53474">
    <property type="entry name" value="alpha/beta-Hydrolases"/>
    <property type="match status" value="1"/>
</dbReference>